<dbReference type="GO" id="GO:0019786">
    <property type="term" value="F:protein-phosphatidylethanolamide deconjugating activity"/>
    <property type="evidence" value="ECO:0007669"/>
    <property type="project" value="InterPro"/>
</dbReference>
<dbReference type="PANTHER" id="PTHR22624">
    <property type="entry name" value="CYSTEINE PROTEASE ATG4"/>
    <property type="match status" value="1"/>
</dbReference>
<proteinExistence type="inferred from homology"/>
<evidence type="ECO:0000256" key="9">
    <source>
        <dbReference type="ARBA" id="ARBA00023006"/>
    </source>
</evidence>
<reference evidence="15" key="1">
    <citation type="submission" date="2025-08" db="UniProtKB">
        <authorList>
            <consortium name="Ensembl"/>
        </authorList>
    </citation>
    <scope>IDENTIFICATION</scope>
</reference>
<comment type="subcellular location">
    <subcellularLocation>
        <location evidence="1 12">Cytoplasm</location>
    </subcellularLocation>
</comment>
<evidence type="ECO:0000256" key="5">
    <source>
        <dbReference type="ARBA" id="ARBA00022670"/>
    </source>
</evidence>
<keyword evidence="9 12" id="KW-0072">Autophagy</keyword>
<keyword evidence="8 12" id="KW-0653">Protein transport</keyword>
<evidence type="ECO:0000256" key="11">
    <source>
        <dbReference type="ARBA" id="ARBA00029362"/>
    </source>
</evidence>
<evidence type="ECO:0000256" key="6">
    <source>
        <dbReference type="ARBA" id="ARBA00022801"/>
    </source>
</evidence>
<dbReference type="GO" id="GO:0016485">
    <property type="term" value="P:protein processing"/>
    <property type="evidence" value="ECO:0007669"/>
    <property type="project" value="TreeGrafter"/>
</dbReference>
<name>A0A8C2WQD7_CYCLU</name>
<dbReference type="GO" id="GO:0004197">
    <property type="term" value="F:cysteine-type endopeptidase activity"/>
    <property type="evidence" value="ECO:0007669"/>
    <property type="project" value="TreeGrafter"/>
</dbReference>
<dbReference type="GO" id="GO:0015031">
    <property type="term" value="P:protein transport"/>
    <property type="evidence" value="ECO:0007669"/>
    <property type="project" value="UniProtKB-KW"/>
</dbReference>
<dbReference type="EC" id="3.4.22.-" evidence="12"/>
<keyword evidence="16" id="KW-1185">Reference proteome</keyword>
<evidence type="ECO:0000259" key="14">
    <source>
        <dbReference type="Pfam" id="PF03416"/>
    </source>
</evidence>
<comment type="catalytic activity">
    <reaction evidence="10">
        <text>[protein]-C-terminal L-amino acid-glycyl-phosphatidylserine + H2O = [protein]-C-terminal L-amino acid-glycine + a 1,2-diacyl-sn-glycero-3-phospho-L-serine</text>
        <dbReference type="Rhea" id="RHEA:67576"/>
        <dbReference type="Rhea" id="RHEA-COMP:17324"/>
        <dbReference type="Rhea" id="RHEA-COMP:17326"/>
        <dbReference type="ChEBI" id="CHEBI:15377"/>
        <dbReference type="ChEBI" id="CHEBI:57262"/>
        <dbReference type="ChEBI" id="CHEBI:172940"/>
        <dbReference type="ChEBI" id="CHEBI:172942"/>
    </reaction>
    <physiologicalReaction direction="left-to-right" evidence="10">
        <dbReference type="Rhea" id="RHEA:67577"/>
    </physiologicalReaction>
</comment>
<dbReference type="GeneTree" id="ENSGT00530000063000"/>
<comment type="catalytic activity">
    <reaction evidence="11">
        <text>[protein]-C-terminal L-amino acid-glycyl-phosphatidylethanolamide + H2O = [protein]-C-terminal L-amino acid-glycine + a 1,2-diacyl-sn-glycero-3-phosphoethanolamine</text>
        <dbReference type="Rhea" id="RHEA:67548"/>
        <dbReference type="Rhea" id="RHEA-COMP:17323"/>
        <dbReference type="Rhea" id="RHEA-COMP:17324"/>
        <dbReference type="ChEBI" id="CHEBI:15377"/>
        <dbReference type="ChEBI" id="CHEBI:64612"/>
        <dbReference type="ChEBI" id="CHEBI:172940"/>
        <dbReference type="ChEBI" id="CHEBI:172941"/>
    </reaction>
    <physiologicalReaction direction="left-to-right" evidence="11">
        <dbReference type="Rhea" id="RHEA:67549"/>
    </physiologicalReaction>
</comment>
<dbReference type="PANTHER" id="PTHR22624:SF36">
    <property type="entry name" value="CYSTEINE PROTEASE ATG4D"/>
    <property type="match status" value="1"/>
</dbReference>
<dbReference type="GO" id="GO:0005737">
    <property type="term" value="C:cytoplasm"/>
    <property type="evidence" value="ECO:0007669"/>
    <property type="project" value="UniProtKB-SubCell"/>
</dbReference>
<evidence type="ECO:0000313" key="15">
    <source>
        <dbReference type="Ensembl" id="ENSCLMP00005005039.1"/>
    </source>
</evidence>
<organism evidence="15 16">
    <name type="scientific">Cyclopterus lumpus</name>
    <name type="common">Lumpsucker</name>
    <dbReference type="NCBI Taxonomy" id="8103"/>
    <lineage>
        <taxon>Eukaryota</taxon>
        <taxon>Metazoa</taxon>
        <taxon>Chordata</taxon>
        <taxon>Craniata</taxon>
        <taxon>Vertebrata</taxon>
        <taxon>Euteleostomi</taxon>
        <taxon>Actinopterygii</taxon>
        <taxon>Neopterygii</taxon>
        <taxon>Teleostei</taxon>
        <taxon>Neoteleostei</taxon>
        <taxon>Acanthomorphata</taxon>
        <taxon>Eupercaria</taxon>
        <taxon>Perciformes</taxon>
        <taxon>Cottioidei</taxon>
        <taxon>Cottales</taxon>
        <taxon>Cyclopteridae</taxon>
        <taxon>Cyclopterus</taxon>
    </lineage>
</organism>
<evidence type="ECO:0000313" key="16">
    <source>
        <dbReference type="Proteomes" id="UP000694565"/>
    </source>
</evidence>
<reference evidence="15" key="2">
    <citation type="submission" date="2025-09" db="UniProtKB">
        <authorList>
            <consortium name="Ensembl"/>
        </authorList>
    </citation>
    <scope>IDENTIFICATION</scope>
</reference>
<gene>
    <name evidence="15" type="primary">atg4da</name>
</gene>
<evidence type="ECO:0000256" key="3">
    <source>
        <dbReference type="ARBA" id="ARBA00022448"/>
    </source>
</evidence>
<dbReference type="InterPro" id="IPR046792">
    <property type="entry name" value="Peptidase_C54_cat"/>
</dbReference>
<keyword evidence="4 12" id="KW-0963">Cytoplasm</keyword>
<dbReference type="AlphaFoldDB" id="A0A8C2WQD7"/>
<evidence type="ECO:0000256" key="1">
    <source>
        <dbReference type="ARBA" id="ARBA00004496"/>
    </source>
</evidence>
<dbReference type="InterPro" id="IPR005078">
    <property type="entry name" value="Peptidase_C54"/>
</dbReference>
<evidence type="ECO:0000256" key="13">
    <source>
        <dbReference type="SAM" id="MobiDB-lite"/>
    </source>
</evidence>
<evidence type="ECO:0000256" key="4">
    <source>
        <dbReference type="ARBA" id="ARBA00022490"/>
    </source>
</evidence>
<feature type="domain" description="Peptidase C54 catalytic" evidence="14">
    <location>
        <begin position="102"/>
        <end position="419"/>
    </location>
</feature>
<dbReference type="GO" id="GO:0034727">
    <property type="term" value="P:piecemeal microautophagy of the nucleus"/>
    <property type="evidence" value="ECO:0007669"/>
    <property type="project" value="TreeGrafter"/>
</dbReference>
<keyword evidence="6 12" id="KW-0378">Hydrolase</keyword>
<dbReference type="Pfam" id="PF03416">
    <property type="entry name" value="Peptidase_C54"/>
    <property type="match status" value="1"/>
</dbReference>
<evidence type="ECO:0000256" key="12">
    <source>
        <dbReference type="RuleBase" id="RU363115"/>
    </source>
</evidence>
<keyword evidence="3" id="KW-0813">Transport</keyword>
<evidence type="ECO:0000256" key="7">
    <source>
        <dbReference type="ARBA" id="ARBA00022807"/>
    </source>
</evidence>
<dbReference type="SUPFAM" id="SSF54001">
    <property type="entry name" value="Cysteine proteinases"/>
    <property type="match status" value="1"/>
</dbReference>
<sequence length="482" mass="53912">MNSVSPSAAQYVGGVMQDELAEHRRQQPLERQGSFGLRAAQTPDPGREATVEPDEMDKLKAKLMSAWNNVKYGWTVKSKTSFNKISPVTVLGHSYLLNNEVERFRWAFVSRVWLTYRREFPQLEGSTWTTDCGWGCMLRSGQMLLAQGLLVHLMPRDWAWPDAQQLTEVDFEVFRPRSPARAAGVPIPSFGSPRGSNTPEKLESVRDRQAEPLHRKLLTWFWDQPPAPFGLHQLVEIGNGSGKKAGDWYGPSIVAHILRKAVAKTSVLHNLAVYVAQDCTVYKEDVVHLCDLSLSQTPPDPSSQAWKSVIILVPVRLGGEALNPSYIECVKNILKLDCCIGIIGGKPKHSLYFIGFQDEQLLYLDPHYCQTMVDVSQANFSLESFHCSSPKKMPFNRMDPSCTIGFYAKNKKDFESLCSAVSVALSSSKEKYPIFTFVEGQGQDYGLEGHSSNHSGPAALILPPSNLSRSNNRRNSDEFVFL</sequence>
<dbReference type="GO" id="GO:0000045">
    <property type="term" value="P:autophagosome assembly"/>
    <property type="evidence" value="ECO:0007669"/>
    <property type="project" value="TreeGrafter"/>
</dbReference>
<evidence type="ECO:0000256" key="8">
    <source>
        <dbReference type="ARBA" id="ARBA00022927"/>
    </source>
</evidence>
<protein>
    <recommendedName>
        <fullName evidence="12">Cysteine protease</fullName>
        <ecNumber evidence="12">3.4.22.-</ecNumber>
    </recommendedName>
</protein>
<keyword evidence="5 12" id="KW-0645">Protease</keyword>
<dbReference type="InterPro" id="IPR038765">
    <property type="entry name" value="Papain-like_cys_pep_sf"/>
</dbReference>
<feature type="region of interest" description="Disordered" evidence="13">
    <location>
        <begin position="22"/>
        <end position="53"/>
    </location>
</feature>
<evidence type="ECO:0000256" key="2">
    <source>
        <dbReference type="ARBA" id="ARBA00010958"/>
    </source>
</evidence>
<comment type="similarity">
    <text evidence="2 12">Belongs to the peptidase C54 family.</text>
</comment>
<dbReference type="GO" id="GO:0000423">
    <property type="term" value="P:mitophagy"/>
    <property type="evidence" value="ECO:0007669"/>
    <property type="project" value="TreeGrafter"/>
</dbReference>
<keyword evidence="7" id="KW-0788">Thiol protease</keyword>
<evidence type="ECO:0000256" key="10">
    <source>
        <dbReference type="ARBA" id="ARBA00029289"/>
    </source>
</evidence>
<accession>A0A8C2WQD7</accession>
<comment type="function">
    <text evidence="12">Cysteine protease that plays a key role in autophagy by mediating both proteolytic activation and delipidation of ATG8 family proteins.</text>
</comment>
<dbReference type="Ensembl" id="ENSCLMT00005005396.1">
    <property type="protein sequence ID" value="ENSCLMP00005005039.1"/>
    <property type="gene ID" value="ENSCLMG00005002712.1"/>
</dbReference>
<dbReference type="GO" id="GO:0035973">
    <property type="term" value="P:aggrephagy"/>
    <property type="evidence" value="ECO:0007669"/>
    <property type="project" value="TreeGrafter"/>
</dbReference>
<dbReference type="Proteomes" id="UP000694565">
    <property type="component" value="Unplaced"/>
</dbReference>